<evidence type="ECO:0000313" key="12">
    <source>
        <dbReference type="Proteomes" id="UP001235341"/>
    </source>
</evidence>
<name>A0AAJ1YBI5_SERFO</name>
<dbReference type="InterPro" id="IPR008962">
    <property type="entry name" value="PapD-like_sf"/>
</dbReference>
<dbReference type="Pfam" id="PF02753">
    <property type="entry name" value="PapD_C"/>
    <property type="match status" value="1"/>
</dbReference>
<evidence type="ECO:0000256" key="3">
    <source>
        <dbReference type="ARBA" id="ARBA00022558"/>
    </source>
</evidence>
<evidence type="ECO:0000256" key="5">
    <source>
        <dbReference type="ARBA" id="ARBA00022764"/>
    </source>
</evidence>
<evidence type="ECO:0000259" key="7">
    <source>
        <dbReference type="Pfam" id="PF00345"/>
    </source>
</evidence>
<keyword evidence="3" id="KW-1029">Fimbrium biogenesis</keyword>
<evidence type="ECO:0000256" key="6">
    <source>
        <dbReference type="ARBA" id="ARBA00023186"/>
    </source>
</evidence>
<dbReference type="SUPFAM" id="SSF49354">
    <property type="entry name" value="PapD-like"/>
    <property type="match status" value="1"/>
</dbReference>
<evidence type="ECO:0000313" key="10">
    <source>
        <dbReference type="EMBL" id="WMT15297.1"/>
    </source>
</evidence>
<keyword evidence="5" id="KW-0574">Periplasm</keyword>
<evidence type="ECO:0000256" key="2">
    <source>
        <dbReference type="ARBA" id="ARBA00007399"/>
    </source>
</evidence>
<dbReference type="Pfam" id="PF00345">
    <property type="entry name" value="PapD_N"/>
    <property type="match status" value="1"/>
</dbReference>
<dbReference type="InterPro" id="IPR016148">
    <property type="entry name" value="Pili_assmbl_chaperone_C"/>
</dbReference>
<dbReference type="InterPro" id="IPR036316">
    <property type="entry name" value="Pili_assmbl_chap_C_dom_sf"/>
</dbReference>
<dbReference type="Proteomes" id="UP001224622">
    <property type="component" value="Unassembled WGS sequence"/>
</dbReference>
<evidence type="ECO:0000256" key="1">
    <source>
        <dbReference type="ARBA" id="ARBA00004418"/>
    </source>
</evidence>
<dbReference type="GO" id="GO:0071555">
    <property type="term" value="P:cell wall organization"/>
    <property type="evidence" value="ECO:0007669"/>
    <property type="project" value="InterPro"/>
</dbReference>
<organism evidence="9 11">
    <name type="scientific">Serratia fonticola</name>
    <dbReference type="NCBI Taxonomy" id="47917"/>
    <lineage>
        <taxon>Bacteria</taxon>
        <taxon>Pseudomonadati</taxon>
        <taxon>Pseudomonadota</taxon>
        <taxon>Gammaproteobacteria</taxon>
        <taxon>Enterobacterales</taxon>
        <taxon>Yersiniaceae</taxon>
        <taxon>Serratia</taxon>
    </lineage>
</organism>
<reference evidence="9" key="2">
    <citation type="submission" date="2023-08" db="EMBL/GenBank/DDBJ databases">
        <title>The Comparative Genomic Analysis of Yersiniaceae from Polar Regions.</title>
        <authorList>
            <person name="Goncharov A."/>
            <person name="Aslanov B."/>
            <person name="Kolodzhieva V."/>
            <person name="Azarov D."/>
            <person name="Mochov A."/>
            <person name="Lebedeva E."/>
        </authorList>
    </citation>
    <scope>NUCLEOTIDE SEQUENCE</scope>
    <source>
        <strain evidence="9">Vf</strain>
    </source>
</reference>
<proteinExistence type="inferred from homology"/>
<evidence type="ECO:0000256" key="4">
    <source>
        <dbReference type="ARBA" id="ARBA00022729"/>
    </source>
</evidence>
<dbReference type="EMBL" id="CP133586">
    <property type="protein sequence ID" value="WMT15297.1"/>
    <property type="molecule type" value="Genomic_DNA"/>
</dbReference>
<reference evidence="10 12" key="1">
    <citation type="submission" date="2023-08" db="EMBL/GenBank/DDBJ databases">
        <title>Complete Genome and Methylome dissection of Serratia fonticola NEB369.</title>
        <authorList>
            <person name="Fomenkov A."/>
            <person name="Roberts R.D."/>
        </authorList>
    </citation>
    <scope>NUCLEOTIDE SEQUENCE [LARGE SCALE GENOMIC DNA]</scope>
    <source>
        <strain evidence="10 12">NEB369</strain>
    </source>
</reference>
<keyword evidence="4" id="KW-0732">Signal</keyword>
<dbReference type="FunFam" id="2.60.40.10:FF:000458">
    <property type="entry name" value="Molecular chaperone FimC"/>
    <property type="match status" value="1"/>
</dbReference>
<feature type="domain" description="Pili assembly chaperone C-terminal" evidence="8">
    <location>
        <begin position="174"/>
        <end position="237"/>
    </location>
</feature>
<evidence type="ECO:0000259" key="8">
    <source>
        <dbReference type="Pfam" id="PF02753"/>
    </source>
</evidence>
<dbReference type="Proteomes" id="UP001235341">
    <property type="component" value="Chromosome"/>
</dbReference>
<dbReference type="PANTHER" id="PTHR30251:SF2">
    <property type="entry name" value="FIMBRIAL CHAPERONE YADV-RELATED"/>
    <property type="match status" value="1"/>
</dbReference>
<protein>
    <submittedName>
        <fullName evidence="9">Fimbria/pilus periplasmic chaperone</fullName>
    </submittedName>
</protein>
<gene>
    <name evidence="9" type="ORF">RDT67_11610</name>
    <name evidence="10" type="ORF">RFB13_02815</name>
</gene>
<dbReference type="GO" id="GO:0030288">
    <property type="term" value="C:outer membrane-bounded periplasmic space"/>
    <property type="evidence" value="ECO:0007669"/>
    <property type="project" value="InterPro"/>
</dbReference>
<dbReference type="SUPFAM" id="SSF49584">
    <property type="entry name" value="Periplasmic chaperone C-domain"/>
    <property type="match status" value="1"/>
</dbReference>
<keyword evidence="12" id="KW-1185">Reference proteome</keyword>
<evidence type="ECO:0000313" key="11">
    <source>
        <dbReference type="Proteomes" id="UP001224622"/>
    </source>
</evidence>
<dbReference type="RefSeq" id="WP_199063836.1">
    <property type="nucleotide sequence ID" value="NZ_CP133586.1"/>
</dbReference>
<evidence type="ECO:0000313" key="9">
    <source>
        <dbReference type="EMBL" id="MDQ9127078.1"/>
    </source>
</evidence>
<dbReference type="AlphaFoldDB" id="A0AAJ1YBI5"/>
<comment type="subcellular location">
    <subcellularLocation>
        <location evidence="1">Periplasm</location>
    </subcellularLocation>
</comment>
<feature type="domain" description="Pili assembly chaperone N-terminal" evidence="7">
    <location>
        <begin position="25"/>
        <end position="145"/>
    </location>
</feature>
<dbReference type="PANTHER" id="PTHR30251">
    <property type="entry name" value="PILUS ASSEMBLY CHAPERONE"/>
    <property type="match status" value="1"/>
</dbReference>
<dbReference type="InterPro" id="IPR050643">
    <property type="entry name" value="Periplasmic_pilus_chap"/>
</dbReference>
<dbReference type="InterPro" id="IPR016147">
    <property type="entry name" value="Pili_assmbl_chaperone_N"/>
</dbReference>
<dbReference type="EMBL" id="JAVIGA010000010">
    <property type="protein sequence ID" value="MDQ9127078.1"/>
    <property type="molecule type" value="Genomic_DNA"/>
</dbReference>
<dbReference type="InterPro" id="IPR013783">
    <property type="entry name" value="Ig-like_fold"/>
</dbReference>
<accession>A0AAJ1YBI5</accession>
<dbReference type="Gene3D" id="2.60.40.10">
    <property type="entry name" value="Immunoglobulins"/>
    <property type="match status" value="2"/>
</dbReference>
<keyword evidence="6" id="KW-0143">Chaperone</keyword>
<dbReference type="PRINTS" id="PR00969">
    <property type="entry name" value="CHAPERONPILI"/>
</dbReference>
<sequence length="245" mass="27458">MNKVNPYIILALVLSNYVSYASASVIIHGTRVVFPSDKQEVSLRIENDNSLPVLVQAWVDDGHSAMSAKMPKTPFAITPPMFRMEPKQGQSLRIIYNGSISVKDRESVFWVNVFEIPPTDANNKENSLQLAFRSRIKLFYRPAELATPKTDELAKQMQCTGNKETPQMLTLSCKNTSPYYLSFSQVDVMVNNKPVSVSLQRFGMIAPFGSLSTKVKVPESTLPMKLNYLLINDQGGAKEYTEILL</sequence>
<dbReference type="InterPro" id="IPR001829">
    <property type="entry name" value="Pili_assmbl_chaperone_bac"/>
</dbReference>
<comment type="similarity">
    <text evidence="2">Belongs to the periplasmic pilus chaperone family.</text>
</comment>